<dbReference type="Pfam" id="PF13410">
    <property type="entry name" value="GST_C_2"/>
    <property type="match status" value="1"/>
</dbReference>
<feature type="domain" description="GST N-terminal" evidence="1">
    <location>
        <begin position="1"/>
        <end position="84"/>
    </location>
</feature>
<reference evidence="2 3" key="1">
    <citation type="journal article" date="2018" name="Nat. Ecol. Evol.">
        <title>Pezizomycetes genomes reveal the molecular basis of ectomycorrhizal truffle lifestyle.</title>
        <authorList>
            <person name="Murat C."/>
            <person name="Payen T."/>
            <person name="Noel B."/>
            <person name="Kuo A."/>
            <person name="Morin E."/>
            <person name="Chen J."/>
            <person name="Kohler A."/>
            <person name="Krizsan K."/>
            <person name="Balestrini R."/>
            <person name="Da Silva C."/>
            <person name="Montanini B."/>
            <person name="Hainaut M."/>
            <person name="Levati E."/>
            <person name="Barry K.W."/>
            <person name="Belfiori B."/>
            <person name="Cichocki N."/>
            <person name="Clum A."/>
            <person name="Dockter R.B."/>
            <person name="Fauchery L."/>
            <person name="Guy J."/>
            <person name="Iotti M."/>
            <person name="Le Tacon F."/>
            <person name="Lindquist E.A."/>
            <person name="Lipzen A."/>
            <person name="Malagnac F."/>
            <person name="Mello A."/>
            <person name="Molinier V."/>
            <person name="Miyauchi S."/>
            <person name="Poulain J."/>
            <person name="Riccioni C."/>
            <person name="Rubini A."/>
            <person name="Sitrit Y."/>
            <person name="Splivallo R."/>
            <person name="Traeger S."/>
            <person name="Wang M."/>
            <person name="Zifcakova L."/>
            <person name="Wipf D."/>
            <person name="Zambonelli A."/>
            <person name="Paolocci F."/>
            <person name="Nowrousian M."/>
            <person name="Ottonello S."/>
            <person name="Baldrian P."/>
            <person name="Spatafora J.W."/>
            <person name="Henrissat B."/>
            <person name="Nagy L.G."/>
            <person name="Aury J.M."/>
            <person name="Wincker P."/>
            <person name="Grigoriev I.V."/>
            <person name="Bonfante P."/>
            <person name="Martin F.M."/>
        </authorList>
    </citation>
    <scope>NUCLEOTIDE SEQUENCE [LARGE SCALE GENOMIC DNA]</scope>
    <source>
        <strain evidence="2 3">CCBAS932</strain>
    </source>
</reference>
<dbReference type="Gene3D" id="1.20.1050.10">
    <property type="match status" value="1"/>
</dbReference>
<dbReference type="GO" id="GO:0006749">
    <property type="term" value="P:glutathione metabolic process"/>
    <property type="evidence" value="ECO:0007669"/>
    <property type="project" value="TreeGrafter"/>
</dbReference>
<dbReference type="Gene3D" id="3.40.30.10">
    <property type="entry name" value="Glutaredoxin"/>
    <property type="match status" value="1"/>
</dbReference>
<dbReference type="InParanoid" id="A0A3N4KWK9"/>
<evidence type="ECO:0000313" key="2">
    <source>
        <dbReference type="EMBL" id="RPB14917.1"/>
    </source>
</evidence>
<dbReference type="PANTHER" id="PTHR42673:SF22">
    <property type="entry name" value="GST N-TERMINAL DOMAIN-CONTAINING PROTEIN"/>
    <property type="match status" value="1"/>
</dbReference>
<organism evidence="2 3">
    <name type="scientific">Morchella conica CCBAS932</name>
    <dbReference type="NCBI Taxonomy" id="1392247"/>
    <lineage>
        <taxon>Eukaryota</taxon>
        <taxon>Fungi</taxon>
        <taxon>Dikarya</taxon>
        <taxon>Ascomycota</taxon>
        <taxon>Pezizomycotina</taxon>
        <taxon>Pezizomycetes</taxon>
        <taxon>Pezizales</taxon>
        <taxon>Morchellaceae</taxon>
        <taxon>Morchella</taxon>
    </lineage>
</organism>
<dbReference type="AlphaFoldDB" id="A0A3N4KWK9"/>
<dbReference type="OrthoDB" id="249703at2759"/>
<gene>
    <name evidence="2" type="ORF">P167DRAFT_456931</name>
</gene>
<dbReference type="SUPFAM" id="SSF47616">
    <property type="entry name" value="GST C-terminal domain-like"/>
    <property type="match status" value="1"/>
</dbReference>
<dbReference type="PROSITE" id="PS50404">
    <property type="entry name" value="GST_NTER"/>
    <property type="match status" value="1"/>
</dbReference>
<dbReference type="SUPFAM" id="SSF52833">
    <property type="entry name" value="Thioredoxin-like"/>
    <property type="match status" value="1"/>
</dbReference>
<dbReference type="InterPro" id="IPR004045">
    <property type="entry name" value="Glutathione_S-Trfase_N"/>
</dbReference>
<accession>A0A3N4KWK9</accession>
<dbReference type="GO" id="GO:0004364">
    <property type="term" value="F:glutathione transferase activity"/>
    <property type="evidence" value="ECO:0007669"/>
    <property type="project" value="TreeGrafter"/>
</dbReference>
<evidence type="ECO:0000313" key="3">
    <source>
        <dbReference type="Proteomes" id="UP000277580"/>
    </source>
</evidence>
<protein>
    <recommendedName>
        <fullName evidence="1">GST N-terminal domain-containing protein</fullName>
    </recommendedName>
</protein>
<feature type="non-terminal residue" evidence="2">
    <location>
        <position position="230"/>
    </location>
</feature>
<feature type="non-terminal residue" evidence="2">
    <location>
        <position position="1"/>
    </location>
</feature>
<dbReference type="InterPro" id="IPR036249">
    <property type="entry name" value="Thioredoxin-like_sf"/>
</dbReference>
<proteinExistence type="predicted"/>
<dbReference type="Pfam" id="PF13409">
    <property type="entry name" value="GST_N_2"/>
    <property type="match status" value="1"/>
</dbReference>
<dbReference type="GO" id="GO:0006559">
    <property type="term" value="P:L-phenylalanine catabolic process"/>
    <property type="evidence" value="ECO:0007669"/>
    <property type="project" value="TreeGrafter"/>
</dbReference>
<name>A0A3N4KWK9_9PEZI</name>
<dbReference type="GO" id="GO:0016034">
    <property type="term" value="F:maleylacetoacetate isomerase activity"/>
    <property type="evidence" value="ECO:0007669"/>
    <property type="project" value="TreeGrafter"/>
</dbReference>
<dbReference type="InterPro" id="IPR036282">
    <property type="entry name" value="Glutathione-S-Trfase_C_sf"/>
</dbReference>
<dbReference type="STRING" id="1392247.A0A3N4KWK9"/>
<keyword evidence="3" id="KW-1185">Reference proteome</keyword>
<dbReference type="PANTHER" id="PTHR42673">
    <property type="entry name" value="MALEYLACETOACETATE ISOMERASE"/>
    <property type="match status" value="1"/>
</dbReference>
<sequence length="230" mass="26158">EYLLIGAYIRYSSWTARIVAILEHFKIPYRFSQHNKADPNGLQTIHSQPARLVPTLTVPSLGPNPIHDSLAITEFLAESHPDLPLWPASRRLRALARSLVAEFHSGFGNLRNNYHTNYVVRYVGDVPMIPGAVKEVARFLECVDLARRETLEVGVEGPYLFGSFGAADAFYWPVLWRLRTYGFDLSTASPLAREWIVAMWKDPVLVELGRQMFIDAENPETRVPEYEGIF</sequence>
<dbReference type="EMBL" id="ML119116">
    <property type="protein sequence ID" value="RPB14917.1"/>
    <property type="molecule type" value="Genomic_DNA"/>
</dbReference>
<evidence type="ECO:0000259" key="1">
    <source>
        <dbReference type="PROSITE" id="PS50404"/>
    </source>
</evidence>
<dbReference type="Proteomes" id="UP000277580">
    <property type="component" value="Unassembled WGS sequence"/>
</dbReference>